<dbReference type="Gene3D" id="3.30.700.10">
    <property type="entry name" value="Glycoprotein, Type 4 Pilin"/>
    <property type="match status" value="1"/>
</dbReference>
<evidence type="ECO:0000256" key="1">
    <source>
        <dbReference type="SAM" id="Phobius"/>
    </source>
</evidence>
<proteinExistence type="predicted"/>
<evidence type="ECO:0000313" key="2">
    <source>
        <dbReference type="EMBL" id="MBC3540554.1"/>
    </source>
</evidence>
<keyword evidence="1" id="KW-1133">Transmembrane helix</keyword>
<name>A0ABR6VTT7_9BACT</name>
<keyword evidence="3" id="KW-1185">Reference proteome</keyword>
<dbReference type="RefSeq" id="WP_186638492.1">
    <property type="nucleotide sequence ID" value="NZ_JACOAF010000030.1"/>
</dbReference>
<keyword evidence="1" id="KW-0472">Membrane</keyword>
<evidence type="ECO:0000313" key="3">
    <source>
        <dbReference type="Proteomes" id="UP000659698"/>
    </source>
</evidence>
<sequence length="154" mass="17692">MKKALDFMALLLGIRTANNTDGHRRSPIIRWRTWFPLLKWTFSLLLGGFLLLLLLSLLTDSYVKQRNTSQKLNRLGVAIVKYHQTQTRWPLTLEEVVANSPVLRDLTVDSWGKAILYQPNPARQTFSLTSSGKDQQLNTPDDLVQVIQTMNRQD</sequence>
<dbReference type="EMBL" id="JACOAF010000030">
    <property type="protein sequence ID" value="MBC3540554.1"/>
    <property type="molecule type" value="Genomic_DNA"/>
</dbReference>
<comment type="caution">
    <text evidence="2">The sequence shown here is derived from an EMBL/GenBank/DDBJ whole genome shotgun (WGS) entry which is preliminary data.</text>
</comment>
<dbReference type="SUPFAM" id="SSF54523">
    <property type="entry name" value="Pili subunits"/>
    <property type="match status" value="1"/>
</dbReference>
<organism evidence="2 3">
    <name type="scientific">Rufibacter sediminis</name>
    <dbReference type="NCBI Taxonomy" id="2762756"/>
    <lineage>
        <taxon>Bacteria</taxon>
        <taxon>Pseudomonadati</taxon>
        <taxon>Bacteroidota</taxon>
        <taxon>Cytophagia</taxon>
        <taxon>Cytophagales</taxon>
        <taxon>Hymenobacteraceae</taxon>
        <taxon>Rufibacter</taxon>
    </lineage>
</organism>
<dbReference type="InterPro" id="IPR045584">
    <property type="entry name" value="Pilin-like"/>
</dbReference>
<reference evidence="2 3" key="1">
    <citation type="journal article" date="2019" name="Int. J. Syst. Evol. Microbiol.">
        <title>Rufibacter sediminis sp. nov., isolated from freshwater lake sediment.</title>
        <authorList>
            <person name="Qu J.H."/>
            <person name="Zhang L.J."/>
            <person name="Fu Y.H."/>
            <person name="Li H.F."/>
        </authorList>
    </citation>
    <scope>NUCLEOTIDE SEQUENCE [LARGE SCALE GENOMIC DNA]</scope>
    <source>
        <strain evidence="2 3">H-1</strain>
    </source>
</reference>
<feature type="transmembrane region" description="Helical" evidence="1">
    <location>
        <begin position="40"/>
        <end position="63"/>
    </location>
</feature>
<dbReference type="Proteomes" id="UP000659698">
    <property type="component" value="Unassembled WGS sequence"/>
</dbReference>
<gene>
    <name evidence="2" type="ORF">H7U12_12750</name>
</gene>
<protein>
    <recommendedName>
        <fullName evidence="4">DUF1559 domain-containing protein</fullName>
    </recommendedName>
</protein>
<evidence type="ECO:0008006" key="4">
    <source>
        <dbReference type="Google" id="ProtNLM"/>
    </source>
</evidence>
<accession>A0ABR6VTT7</accession>
<keyword evidence="1" id="KW-0812">Transmembrane</keyword>